<dbReference type="EMBL" id="JACGCM010000954">
    <property type="protein sequence ID" value="KAF6163947.1"/>
    <property type="molecule type" value="Genomic_DNA"/>
</dbReference>
<keyword evidence="3" id="KW-1185">Reference proteome</keyword>
<dbReference type="Proteomes" id="UP000541444">
    <property type="component" value="Unassembled WGS sequence"/>
</dbReference>
<gene>
    <name evidence="2" type="ORF">GIB67_011271</name>
</gene>
<evidence type="ECO:0000313" key="3">
    <source>
        <dbReference type="Proteomes" id="UP000541444"/>
    </source>
</evidence>
<name>A0A7J7N9X1_9MAGN</name>
<sequence>MPPRLVREPSQLSSTLFLAGSERLDSRSKVGRRAKTTTTTKSRKYPSKWNAASAQQDPVATVRIVDRFVILRTANSGLEASN</sequence>
<evidence type="ECO:0000313" key="2">
    <source>
        <dbReference type="EMBL" id="KAF6163947.1"/>
    </source>
</evidence>
<feature type="region of interest" description="Disordered" evidence="1">
    <location>
        <begin position="25"/>
        <end position="51"/>
    </location>
</feature>
<organism evidence="2 3">
    <name type="scientific">Kingdonia uniflora</name>
    <dbReference type="NCBI Taxonomy" id="39325"/>
    <lineage>
        <taxon>Eukaryota</taxon>
        <taxon>Viridiplantae</taxon>
        <taxon>Streptophyta</taxon>
        <taxon>Embryophyta</taxon>
        <taxon>Tracheophyta</taxon>
        <taxon>Spermatophyta</taxon>
        <taxon>Magnoliopsida</taxon>
        <taxon>Ranunculales</taxon>
        <taxon>Circaeasteraceae</taxon>
        <taxon>Kingdonia</taxon>
    </lineage>
</organism>
<proteinExistence type="predicted"/>
<comment type="caution">
    <text evidence="2">The sequence shown here is derived from an EMBL/GenBank/DDBJ whole genome shotgun (WGS) entry which is preliminary data.</text>
</comment>
<dbReference type="AlphaFoldDB" id="A0A7J7N9X1"/>
<evidence type="ECO:0000256" key="1">
    <source>
        <dbReference type="SAM" id="MobiDB-lite"/>
    </source>
</evidence>
<protein>
    <submittedName>
        <fullName evidence="2">Uncharacterized protein</fullName>
    </submittedName>
</protein>
<accession>A0A7J7N9X1</accession>
<feature type="compositionally biased region" description="Basic residues" evidence="1">
    <location>
        <begin position="29"/>
        <end position="46"/>
    </location>
</feature>
<reference evidence="2 3" key="1">
    <citation type="journal article" date="2020" name="IScience">
        <title>Genome Sequencing of the Endangered Kingdonia uniflora (Circaeasteraceae, Ranunculales) Reveals Potential Mechanisms of Evolutionary Specialization.</title>
        <authorList>
            <person name="Sun Y."/>
            <person name="Deng T."/>
            <person name="Zhang A."/>
            <person name="Moore M.J."/>
            <person name="Landis J.B."/>
            <person name="Lin N."/>
            <person name="Zhang H."/>
            <person name="Zhang X."/>
            <person name="Huang J."/>
            <person name="Zhang X."/>
            <person name="Sun H."/>
            <person name="Wang H."/>
        </authorList>
    </citation>
    <scope>NUCLEOTIDE SEQUENCE [LARGE SCALE GENOMIC DNA]</scope>
    <source>
        <strain evidence="2">TB1705</strain>
        <tissue evidence="2">Leaf</tissue>
    </source>
</reference>